<feature type="compositionally biased region" description="Polar residues" evidence="1">
    <location>
        <begin position="69"/>
        <end position="78"/>
    </location>
</feature>
<evidence type="ECO:0000313" key="3">
    <source>
        <dbReference type="Proteomes" id="UP000266841"/>
    </source>
</evidence>
<comment type="caution">
    <text evidence="2">The sequence shown here is derived from an EMBL/GenBank/DDBJ whole genome shotgun (WGS) entry which is preliminary data.</text>
</comment>
<proteinExistence type="predicted"/>
<gene>
    <name evidence="2" type="ORF">THAOC_23114</name>
</gene>
<dbReference type="InterPro" id="IPR036322">
    <property type="entry name" value="WD40_repeat_dom_sf"/>
</dbReference>
<feature type="compositionally biased region" description="Basic residues" evidence="1">
    <location>
        <begin position="47"/>
        <end position="68"/>
    </location>
</feature>
<name>K0RSU0_THAOC</name>
<dbReference type="Gene3D" id="2.130.10.10">
    <property type="entry name" value="YVTN repeat-like/Quinoprotein amine dehydrogenase"/>
    <property type="match status" value="1"/>
</dbReference>
<evidence type="ECO:0000256" key="1">
    <source>
        <dbReference type="SAM" id="MobiDB-lite"/>
    </source>
</evidence>
<organism evidence="2 3">
    <name type="scientific">Thalassiosira oceanica</name>
    <name type="common">Marine diatom</name>
    <dbReference type="NCBI Taxonomy" id="159749"/>
    <lineage>
        <taxon>Eukaryota</taxon>
        <taxon>Sar</taxon>
        <taxon>Stramenopiles</taxon>
        <taxon>Ochrophyta</taxon>
        <taxon>Bacillariophyta</taxon>
        <taxon>Coscinodiscophyceae</taxon>
        <taxon>Thalassiosirophycidae</taxon>
        <taxon>Thalassiosirales</taxon>
        <taxon>Thalassiosiraceae</taxon>
        <taxon>Thalassiosira</taxon>
    </lineage>
</organism>
<feature type="region of interest" description="Disordered" evidence="1">
    <location>
        <begin position="1"/>
        <end position="116"/>
    </location>
</feature>
<dbReference type="InterPro" id="IPR015943">
    <property type="entry name" value="WD40/YVTN_repeat-like_dom_sf"/>
</dbReference>
<dbReference type="EMBL" id="AGNL01030184">
    <property type="protein sequence ID" value="EJK56903.1"/>
    <property type="molecule type" value="Genomic_DNA"/>
</dbReference>
<dbReference type="eggNOG" id="ENOG502SZ6N">
    <property type="taxonomic scope" value="Eukaryota"/>
</dbReference>
<feature type="compositionally biased region" description="Basic and acidic residues" evidence="1">
    <location>
        <begin position="1"/>
        <end position="14"/>
    </location>
</feature>
<keyword evidence="3" id="KW-1185">Reference proteome</keyword>
<dbReference type="SUPFAM" id="SSF50978">
    <property type="entry name" value="WD40 repeat-like"/>
    <property type="match status" value="1"/>
</dbReference>
<dbReference type="OrthoDB" id="10657173at2759"/>
<reference evidence="2 3" key="1">
    <citation type="journal article" date="2012" name="Genome Biol.">
        <title>Genome and low-iron response of an oceanic diatom adapted to chronic iron limitation.</title>
        <authorList>
            <person name="Lommer M."/>
            <person name="Specht M."/>
            <person name="Roy A.S."/>
            <person name="Kraemer L."/>
            <person name="Andreson R."/>
            <person name="Gutowska M.A."/>
            <person name="Wolf J."/>
            <person name="Bergner S.V."/>
            <person name="Schilhabel M.B."/>
            <person name="Klostermeier U.C."/>
            <person name="Beiko R.G."/>
            <person name="Rosenstiel P."/>
            <person name="Hippler M."/>
            <person name="Laroche J."/>
        </authorList>
    </citation>
    <scope>NUCLEOTIDE SEQUENCE [LARGE SCALE GENOMIC DNA]</scope>
    <source>
        <strain evidence="2 3">CCMP1005</strain>
    </source>
</reference>
<evidence type="ECO:0000313" key="2">
    <source>
        <dbReference type="EMBL" id="EJK56903.1"/>
    </source>
</evidence>
<sequence length="685" mass="76083">MDLHQSDGQKDRKGSSKKRKNKKVKKSGRPSPRHKHTDGVDCSLSGKSKRQKQKQSGHRERGKNKKSHQQCSRKNSLLDTDDVIAQLQRQRQKKQAEQASSEGTSGQACPRQPLTLGGYRFDPQLKRYLPKKAFKPNGNNDVCIQRVKSRQVNDTNIAERTMLSCNAPMSIQHWGRILICTASGRQGTCLGGAQAQSEPMQPAVTVLNSLQYCNRTAARVTLTKSLMPKPKVAPIASTIDHIAEHDGTCGKIDSCTPHALTCTQRSSRRFFSMVKPLPTESRDRGDEQRSWGHQLPDDCGCKKSSSTLSTFDVLPYSKRDPRVLPDMITISNNRIFYRSRLQKLIRCRSAAFTRNYSLGVARFAPFKTSQGETIVVHSLHLDEAGSMGYGSSAFCVIQAIGHDFKIREFPPSRVGLINDIAFSQTKCSSGVIGIAHSFEDRHRQQNWDVATFIDISPERISTTCPRRIRQESEPLCINFRNEHDAIFGHRNGCVQLYDRRSSSSICSANYELDKVNMFGSVTSVLPLRNNGNVVLARGSFGTCRLFDLRRLGNKTQSHVYQYTLPELPGLSTQTGGCTGIAVDPGESIIVAPYTTRKMSDGAQQLKFAIWDMGGDFLCEVPVGKSKANGSIFCELSSVVTPGYGLHRERGTPVIANIGRFGLWYKTNAFADDIPSRVGGVHHIVF</sequence>
<accession>K0RSU0</accession>
<dbReference type="AlphaFoldDB" id="K0RSU0"/>
<dbReference type="Proteomes" id="UP000266841">
    <property type="component" value="Unassembled WGS sequence"/>
</dbReference>
<feature type="compositionally biased region" description="Basic residues" evidence="1">
    <location>
        <begin position="15"/>
        <end position="36"/>
    </location>
</feature>
<protein>
    <submittedName>
        <fullName evidence="2">Uncharacterized protein</fullName>
    </submittedName>
</protein>